<organism evidence="2 3">
    <name type="scientific">Candidatus Lokiarchaeum ossiferum</name>
    <dbReference type="NCBI Taxonomy" id="2951803"/>
    <lineage>
        <taxon>Archaea</taxon>
        <taxon>Promethearchaeati</taxon>
        <taxon>Promethearchaeota</taxon>
        <taxon>Promethearchaeia</taxon>
        <taxon>Promethearchaeales</taxon>
        <taxon>Promethearchaeaceae</taxon>
        <taxon>Candidatus Lokiarchaeum</taxon>
    </lineage>
</organism>
<evidence type="ECO:0000313" key="3">
    <source>
        <dbReference type="Proteomes" id="UP001208689"/>
    </source>
</evidence>
<accession>A0ABY6HWH6</accession>
<keyword evidence="1" id="KW-0472">Membrane</keyword>
<evidence type="ECO:0000313" key="2">
    <source>
        <dbReference type="EMBL" id="UYP47202.1"/>
    </source>
</evidence>
<feature type="transmembrane region" description="Helical" evidence="1">
    <location>
        <begin position="38"/>
        <end position="60"/>
    </location>
</feature>
<feature type="transmembrane region" description="Helical" evidence="1">
    <location>
        <begin position="173"/>
        <end position="193"/>
    </location>
</feature>
<evidence type="ECO:0008006" key="4">
    <source>
        <dbReference type="Google" id="ProtNLM"/>
    </source>
</evidence>
<proteinExistence type="predicted"/>
<feature type="transmembrane region" description="Helical" evidence="1">
    <location>
        <begin position="134"/>
        <end position="161"/>
    </location>
</feature>
<feature type="transmembrane region" description="Helical" evidence="1">
    <location>
        <begin position="103"/>
        <end position="122"/>
    </location>
</feature>
<sequence>MVTVLSYDFLSNFGIFLLFGIFLINYKRKHQNRPVKDFFLAYLLGMLNLIFVCLYFLKIIPSKQGQLALRGFYIFLYCLQIFFFYIFLDGLRRIKRSQRDISLIVFFITVTVMGYFYLVLTYNEIIFKSPVNNMMYFICRLSLKGLQIFVFGFCGIPVCYNMWKYTSEKLSEFFYISMVITTLGYVMGLVIIIPYSFDELSLALSLARKIGEVLTVIGFSLFLIVSTLNLKYIFRLPFDHYMLIVIHKETKLNLLSLTFETKNTKNELDENYFTFLNSTLTTLHQSSLKSKGYITKIINSDVSLILDSGEYITATVATNQVSLVLQKGLKKFVEEFESMFEESLKNTPSSNERYKAGEEIFNEIFPFLKHTDGVY</sequence>
<keyword evidence="3" id="KW-1185">Reference proteome</keyword>
<keyword evidence="1" id="KW-0812">Transmembrane</keyword>
<reference evidence="2" key="1">
    <citation type="submission" date="2022-09" db="EMBL/GenBank/DDBJ databases">
        <title>Actin cytoskeleton and complex cell architecture in an #Asgard archaeon.</title>
        <authorList>
            <person name="Ponce Toledo R.I."/>
            <person name="Schleper C."/>
            <person name="Rodrigues Oliveira T."/>
            <person name="Wollweber F."/>
            <person name="Xu J."/>
            <person name="Rittmann S."/>
            <person name="Klingl A."/>
            <person name="Pilhofer M."/>
        </authorList>
    </citation>
    <scope>NUCLEOTIDE SEQUENCE</scope>
    <source>
        <strain evidence="2">B-35</strain>
    </source>
</reference>
<protein>
    <recommendedName>
        <fullName evidence="4">Histidine kinase N-terminal 7TM region domain-containing protein</fullName>
    </recommendedName>
</protein>
<name>A0ABY6HWH6_9ARCH</name>
<gene>
    <name evidence="2" type="ORF">NEF87_003487</name>
</gene>
<dbReference type="EMBL" id="CP104013">
    <property type="protein sequence ID" value="UYP47202.1"/>
    <property type="molecule type" value="Genomic_DNA"/>
</dbReference>
<evidence type="ECO:0000256" key="1">
    <source>
        <dbReference type="SAM" id="Phobius"/>
    </source>
</evidence>
<feature type="transmembrane region" description="Helical" evidence="1">
    <location>
        <begin position="72"/>
        <end position="91"/>
    </location>
</feature>
<dbReference type="Proteomes" id="UP001208689">
    <property type="component" value="Chromosome"/>
</dbReference>
<feature type="transmembrane region" description="Helical" evidence="1">
    <location>
        <begin position="213"/>
        <end position="234"/>
    </location>
</feature>
<feature type="transmembrane region" description="Helical" evidence="1">
    <location>
        <begin position="6"/>
        <end position="26"/>
    </location>
</feature>
<keyword evidence="1" id="KW-1133">Transmembrane helix</keyword>